<keyword evidence="4 9" id="KW-0812">Transmembrane</keyword>
<dbReference type="GO" id="GO:0033179">
    <property type="term" value="C:proton-transporting V-type ATPase, V0 domain"/>
    <property type="evidence" value="ECO:0007669"/>
    <property type="project" value="InterPro"/>
</dbReference>
<dbReference type="SUPFAM" id="SSF81333">
    <property type="entry name" value="F1F0 ATP synthase subunit C"/>
    <property type="match status" value="2"/>
</dbReference>
<dbReference type="AlphaFoldDB" id="A0A7S4HPV7"/>
<comment type="subcellular location">
    <subcellularLocation>
        <location evidence="1">Membrane</location>
        <topology evidence="1">Multi-pass membrane protein</topology>
    </subcellularLocation>
</comment>
<evidence type="ECO:0000256" key="5">
    <source>
        <dbReference type="ARBA" id="ARBA00022781"/>
    </source>
</evidence>
<evidence type="ECO:0000313" key="11">
    <source>
        <dbReference type="EMBL" id="CAE2205706.1"/>
    </source>
</evidence>
<feature type="transmembrane region" description="Helical" evidence="9">
    <location>
        <begin position="149"/>
        <end position="174"/>
    </location>
</feature>
<dbReference type="Gene3D" id="1.20.120.610">
    <property type="entry name" value="lithium bound rotor ring of v- atpase"/>
    <property type="match status" value="1"/>
</dbReference>
<evidence type="ECO:0000256" key="1">
    <source>
        <dbReference type="ARBA" id="ARBA00004141"/>
    </source>
</evidence>
<feature type="transmembrane region" description="Helical" evidence="9">
    <location>
        <begin position="37"/>
        <end position="60"/>
    </location>
</feature>
<dbReference type="FunFam" id="1.20.120.610:FF:000002">
    <property type="entry name" value="V-type proton ATPase proteolipid subunit"/>
    <property type="match status" value="1"/>
</dbReference>
<dbReference type="InterPro" id="IPR000245">
    <property type="entry name" value="ATPase_proteolipid_csu"/>
</dbReference>
<dbReference type="InterPro" id="IPR035921">
    <property type="entry name" value="F/V-ATP_Csub_sf"/>
</dbReference>
<dbReference type="CDD" id="cd18177">
    <property type="entry name" value="ATP-synt_Vo_c_ATP6F_rpt1"/>
    <property type="match status" value="1"/>
</dbReference>
<organism evidence="11">
    <name type="scientific">Vannella robusta</name>
    <dbReference type="NCBI Taxonomy" id="1487602"/>
    <lineage>
        <taxon>Eukaryota</taxon>
        <taxon>Amoebozoa</taxon>
        <taxon>Discosea</taxon>
        <taxon>Flabellinia</taxon>
        <taxon>Vannellidae</taxon>
        <taxon>Vannella</taxon>
    </lineage>
</organism>
<feature type="transmembrane region" description="Helical" evidence="9">
    <location>
        <begin position="112"/>
        <end position="142"/>
    </location>
</feature>
<evidence type="ECO:0000259" key="10">
    <source>
        <dbReference type="Pfam" id="PF00137"/>
    </source>
</evidence>
<dbReference type="PRINTS" id="PR00122">
    <property type="entry name" value="VACATPASE"/>
</dbReference>
<accession>A0A7S4HPV7</accession>
<sequence>MSESGHPFGYEFENFQRLLDIPMDISPYNYAATGTGLAIALSVVGAAWGIFITGASLLGGAVKEPRIRTKNLISVIFCEAVAIYGIILSIIFSGKMEAVSGGFTNADWFSGFAIFNGGLTVGGCNLVCGICVGIVGAACALADAQRPELFVKILVVEIFGSALGLFGVIIGIVMTTQAKFG</sequence>
<dbReference type="CDD" id="cd18178">
    <property type="entry name" value="ATP-synt_Vo_c_ATP6F_rpt2"/>
    <property type="match status" value="1"/>
</dbReference>
<keyword evidence="5" id="KW-0375">Hydrogen ion transport</keyword>
<dbReference type="EMBL" id="HBKP01004385">
    <property type="protein sequence ID" value="CAE2205706.1"/>
    <property type="molecule type" value="Transcribed_RNA"/>
</dbReference>
<gene>
    <name evidence="11" type="ORF">VSP0166_LOCUS3159</name>
</gene>
<feature type="domain" description="V-ATPase proteolipid subunit C-like" evidence="10">
    <location>
        <begin position="34"/>
        <end position="92"/>
    </location>
</feature>
<evidence type="ECO:0000256" key="4">
    <source>
        <dbReference type="ARBA" id="ARBA00022692"/>
    </source>
</evidence>
<dbReference type="InterPro" id="IPR002379">
    <property type="entry name" value="ATPase_proteolipid_c-like_dom"/>
</dbReference>
<feature type="transmembrane region" description="Helical" evidence="9">
    <location>
        <begin position="72"/>
        <end position="92"/>
    </location>
</feature>
<protein>
    <recommendedName>
        <fullName evidence="10">V-ATPase proteolipid subunit C-like domain-containing protein</fullName>
    </recommendedName>
</protein>
<dbReference type="PANTHER" id="PTHR10263">
    <property type="entry name" value="V-TYPE PROTON ATPASE PROTEOLIPID SUBUNIT"/>
    <property type="match status" value="1"/>
</dbReference>
<dbReference type="GO" id="GO:0046961">
    <property type="term" value="F:proton-transporting ATPase activity, rotational mechanism"/>
    <property type="evidence" value="ECO:0007669"/>
    <property type="project" value="InterPro"/>
</dbReference>
<evidence type="ECO:0000256" key="8">
    <source>
        <dbReference type="ARBA" id="ARBA00023136"/>
    </source>
</evidence>
<evidence type="ECO:0000256" key="7">
    <source>
        <dbReference type="ARBA" id="ARBA00023065"/>
    </source>
</evidence>
<evidence type="ECO:0000256" key="3">
    <source>
        <dbReference type="ARBA" id="ARBA00022448"/>
    </source>
</evidence>
<evidence type="ECO:0000256" key="6">
    <source>
        <dbReference type="ARBA" id="ARBA00022989"/>
    </source>
</evidence>
<keyword evidence="8 9" id="KW-0472">Membrane</keyword>
<dbReference type="Pfam" id="PF00137">
    <property type="entry name" value="ATP-synt_C"/>
    <property type="match status" value="2"/>
</dbReference>
<keyword evidence="6 9" id="KW-1133">Transmembrane helix</keyword>
<reference evidence="11" key="1">
    <citation type="submission" date="2021-01" db="EMBL/GenBank/DDBJ databases">
        <authorList>
            <person name="Corre E."/>
            <person name="Pelletier E."/>
            <person name="Niang G."/>
            <person name="Scheremetjew M."/>
            <person name="Finn R."/>
            <person name="Kale V."/>
            <person name="Holt S."/>
            <person name="Cochrane G."/>
            <person name="Meng A."/>
            <person name="Brown T."/>
            <person name="Cohen L."/>
        </authorList>
    </citation>
    <scope>NUCLEOTIDE SEQUENCE</scope>
    <source>
        <strain evidence="11">DIVA3 518/3/11/1/6</strain>
    </source>
</reference>
<feature type="domain" description="V-ATPase proteolipid subunit C-like" evidence="10">
    <location>
        <begin position="118"/>
        <end position="174"/>
    </location>
</feature>
<comment type="similarity">
    <text evidence="2 9">Belongs to the V-ATPase proteolipid subunit family.</text>
</comment>
<keyword evidence="7 9" id="KW-0406">Ion transport</keyword>
<keyword evidence="3 9" id="KW-0813">Transport</keyword>
<evidence type="ECO:0000256" key="9">
    <source>
        <dbReference type="RuleBase" id="RU363060"/>
    </source>
</evidence>
<name>A0A7S4HPV7_9EUKA</name>
<proteinExistence type="inferred from homology"/>
<evidence type="ECO:0000256" key="2">
    <source>
        <dbReference type="ARBA" id="ARBA00007296"/>
    </source>
</evidence>